<keyword evidence="2 6" id="KW-0819">tRNA processing</keyword>
<keyword evidence="1 6" id="KW-0436">Ligase</keyword>
<dbReference type="PANTHER" id="PTHR43033">
    <property type="entry name" value="TRNA(ILE)-LYSIDINE SYNTHASE-RELATED"/>
    <property type="match status" value="1"/>
</dbReference>
<gene>
    <name evidence="6 8" type="primary">tilS</name>
    <name evidence="8" type="ORF">ACFQY0_12440</name>
</gene>
<evidence type="ECO:0000313" key="9">
    <source>
        <dbReference type="Proteomes" id="UP001596472"/>
    </source>
</evidence>
<dbReference type="EC" id="6.3.4.19" evidence="6"/>
<dbReference type="SUPFAM" id="SSF52402">
    <property type="entry name" value="Adenine nucleotide alpha hydrolases-like"/>
    <property type="match status" value="1"/>
</dbReference>
<reference evidence="9" key="1">
    <citation type="journal article" date="2019" name="Int. J. Syst. Evol. Microbiol.">
        <title>The Global Catalogue of Microorganisms (GCM) 10K type strain sequencing project: providing services to taxonomists for standard genome sequencing and annotation.</title>
        <authorList>
            <consortium name="The Broad Institute Genomics Platform"/>
            <consortium name="The Broad Institute Genome Sequencing Center for Infectious Disease"/>
            <person name="Wu L."/>
            <person name="Ma J."/>
        </authorList>
    </citation>
    <scope>NUCLEOTIDE SEQUENCE [LARGE SCALE GENOMIC DNA]</scope>
    <source>
        <strain evidence="9">CGMCC 4.1467</strain>
    </source>
</reference>
<evidence type="ECO:0000256" key="3">
    <source>
        <dbReference type="ARBA" id="ARBA00022741"/>
    </source>
</evidence>
<feature type="binding site" evidence="6">
    <location>
        <begin position="19"/>
        <end position="24"/>
    </location>
    <ligand>
        <name>ATP</name>
        <dbReference type="ChEBI" id="CHEBI:30616"/>
    </ligand>
</feature>
<keyword evidence="4 6" id="KW-0067">ATP-binding</keyword>
<accession>A0ABW2L6K2</accession>
<dbReference type="EMBL" id="JBHTBS010000006">
    <property type="protein sequence ID" value="MFC7337992.1"/>
    <property type="molecule type" value="Genomic_DNA"/>
</dbReference>
<feature type="domain" description="tRNA(Ile)-lysidine/2-thiocytidine synthase N-terminal" evidence="7">
    <location>
        <begin position="14"/>
        <end position="197"/>
    </location>
</feature>
<dbReference type="HAMAP" id="MF_01161">
    <property type="entry name" value="tRNA_Ile_lys_synt"/>
    <property type="match status" value="1"/>
</dbReference>
<dbReference type="Gene3D" id="3.40.50.620">
    <property type="entry name" value="HUPs"/>
    <property type="match status" value="1"/>
</dbReference>
<comment type="domain">
    <text evidence="6">The N-terminal region contains the highly conserved SGGXDS motif, predicted to be a P-loop motif involved in ATP binding.</text>
</comment>
<comment type="similarity">
    <text evidence="6">Belongs to the tRNA(Ile)-lysidine synthase family.</text>
</comment>
<evidence type="ECO:0000259" key="7">
    <source>
        <dbReference type="Pfam" id="PF01171"/>
    </source>
</evidence>
<dbReference type="InterPro" id="IPR012094">
    <property type="entry name" value="tRNA_Ile_lys_synt"/>
</dbReference>
<dbReference type="Pfam" id="PF01171">
    <property type="entry name" value="ATP_bind_3"/>
    <property type="match status" value="1"/>
</dbReference>
<dbReference type="NCBIfam" id="TIGR02432">
    <property type="entry name" value="lysidine_TilS_N"/>
    <property type="match status" value="1"/>
</dbReference>
<evidence type="ECO:0000313" key="8">
    <source>
        <dbReference type="EMBL" id="MFC7337992.1"/>
    </source>
</evidence>
<evidence type="ECO:0000256" key="2">
    <source>
        <dbReference type="ARBA" id="ARBA00022694"/>
    </source>
</evidence>
<keyword evidence="3 6" id="KW-0547">Nucleotide-binding</keyword>
<proteinExistence type="inferred from homology"/>
<keyword evidence="6" id="KW-0963">Cytoplasm</keyword>
<dbReference type="Proteomes" id="UP001596472">
    <property type="component" value="Unassembled WGS sequence"/>
</dbReference>
<evidence type="ECO:0000256" key="6">
    <source>
        <dbReference type="HAMAP-Rule" id="MF_01161"/>
    </source>
</evidence>
<comment type="function">
    <text evidence="6">Ligates lysine onto the cytidine present at position 34 of the AUA codon-specific tRNA(Ile) that contains the anticodon CAU, in an ATP-dependent manner. Cytidine is converted to lysidine, thus changing the amino acid specificity of the tRNA from methionine to isoleucine.</text>
</comment>
<comment type="subcellular location">
    <subcellularLocation>
        <location evidence="6">Cytoplasm</location>
    </subcellularLocation>
</comment>
<evidence type="ECO:0000256" key="1">
    <source>
        <dbReference type="ARBA" id="ARBA00022598"/>
    </source>
</evidence>
<dbReference type="InterPro" id="IPR011063">
    <property type="entry name" value="TilS/TtcA_N"/>
</dbReference>
<evidence type="ECO:0000256" key="4">
    <source>
        <dbReference type="ARBA" id="ARBA00022840"/>
    </source>
</evidence>
<dbReference type="GO" id="GO:0032267">
    <property type="term" value="F:tRNA(Ile)-lysidine synthase activity"/>
    <property type="evidence" value="ECO:0007669"/>
    <property type="project" value="UniProtKB-EC"/>
</dbReference>
<keyword evidence="9" id="KW-1185">Reference proteome</keyword>
<sequence length="311" mass="34764">MPRWIEEASKRRRYLVGVSGGADSVSLLHLLHRSGFGSLVVCHLDHGLRGEESREDARFVEKLAKSLGYAFEGGRVEVAGLARGEKISVETAGRRARHAFFAACARARRCRRLVLAHHGDDQAETVLWKLVRGSRGACGMGESQTMVMGGLEMEIIRPLLEFRRAELRQWLEQENLSWREDPSNAQAIAVRNRIRNEALPLLEDIAKRDPTEALIKAANSDAELRQIEAWAVEQADVIDPQSRIHLPKLRTHPEVIQRACLFSYLRQAGVSGVTRSLVDRALSLTDPESPPVINLPGGRALRRRAGRIWVA</sequence>
<comment type="catalytic activity">
    <reaction evidence="5 6">
        <text>cytidine(34) in tRNA(Ile2) + L-lysine + ATP = lysidine(34) in tRNA(Ile2) + AMP + diphosphate + H(+)</text>
        <dbReference type="Rhea" id="RHEA:43744"/>
        <dbReference type="Rhea" id="RHEA-COMP:10625"/>
        <dbReference type="Rhea" id="RHEA-COMP:10670"/>
        <dbReference type="ChEBI" id="CHEBI:15378"/>
        <dbReference type="ChEBI" id="CHEBI:30616"/>
        <dbReference type="ChEBI" id="CHEBI:32551"/>
        <dbReference type="ChEBI" id="CHEBI:33019"/>
        <dbReference type="ChEBI" id="CHEBI:82748"/>
        <dbReference type="ChEBI" id="CHEBI:83665"/>
        <dbReference type="ChEBI" id="CHEBI:456215"/>
        <dbReference type="EC" id="6.3.4.19"/>
    </reaction>
</comment>
<dbReference type="InterPro" id="IPR014729">
    <property type="entry name" value="Rossmann-like_a/b/a_fold"/>
</dbReference>
<dbReference type="InterPro" id="IPR012795">
    <property type="entry name" value="tRNA_Ile_lys_synt_N"/>
</dbReference>
<name>A0ABW2L6K2_9BACT</name>
<organism evidence="8 9">
    <name type="scientific">Haloferula chungangensis</name>
    <dbReference type="NCBI Taxonomy" id="1048331"/>
    <lineage>
        <taxon>Bacteria</taxon>
        <taxon>Pseudomonadati</taxon>
        <taxon>Verrucomicrobiota</taxon>
        <taxon>Verrucomicrobiia</taxon>
        <taxon>Verrucomicrobiales</taxon>
        <taxon>Verrucomicrobiaceae</taxon>
        <taxon>Haloferula</taxon>
    </lineage>
</organism>
<dbReference type="RefSeq" id="WP_379712829.1">
    <property type="nucleotide sequence ID" value="NZ_JBHTBS010000006.1"/>
</dbReference>
<dbReference type="CDD" id="cd01992">
    <property type="entry name" value="TilS_N"/>
    <property type="match status" value="1"/>
</dbReference>
<protein>
    <recommendedName>
        <fullName evidence="6">tRNA(Ile)-lysidine synthase</fullName>
        <ecNumber evidence="6">6.3.4.19</ecNumber>
    </recommendedName>
    <alternativeName>
        <fullName evidence="6">tRNA(Ile)-2-lysyl-cytidine synthase</fullName>
    </alternativeName>
    <alternativeName>
        <fullName evidence="6">tRNA(Ile)-lysidine synthetase</fullName>
    </alternativeName>
</protein>
<comment type="caution">
    <text evidence="8">The sequence shown here is derived from an EMBL/GenBank/DDBJ whole genome shotgun (WGS) entry which is preliminary data.</text>
</comment>
<evidence type="ECO:0000256" key="5">
    <source>
        <dbReference type="ARBA" id="ARBA00048539"/>
    </source>
</evidence>
<dbReference type="PANTHER" id="PTHR43033:SF1">
    <property type="entry name" value="TRNA(ILE)-LYSIDINE SYNTHASE-RELATED"/>
    <property type="match status" value="1"/>
</dbReference>